<dbReference type="SUPFAM" id="SSF54593">
    <property type="entry name" value="Glyoxalase/Bleomycin resistance protein/Dihydroxybiphenyl dioxygenase"/>
    <property type="match status" value="1"/>
</dbReference>
<accession>A0A428KH08</accession>
<organism evidence="4 5">
    <name type="scientific">Hymenobacter perfusus</name>
    <dbReference type="NCBI Taxonomy" id="1236770"/>
    <lineage>
        <taxon>Bacteria</taxon>
        <taxon>Pseudomonadati</taxon>
        <taxon>Bacteroidota</taxon>
        <taxon>Cytophagia</taxon>
        <taxon>Cytophagales</taxon>
        <taxon>Hymenobacteraceae</taxon>
        <taxon>Hymenobacter</taxon>
    </lineage>
</organism>
<dbReference type="GO" id="GO:0004462">
    <property type="term" value="F:lactoylglutathione lyase activity"/>
    <property type="evidence" value="ECO:0007669"/>
    <property type="project" value="InterPro"/>
</dbReference>
<dbReference type="PROSITE" id="PS00934">
    <property type="entry name" value="GLYOXALASE_I_1"/>
    <property type="match status" value="1"/>
</dbReference>
<keyword evidence="5" id="KW-1185">Reference proteome</keyword>
<dbReference type="InterPro" id="IPR037523">
    <property type="entry name" value="VOC_core"/>
</dbReference>
<dbReference type="InterPro" id="IPR004360">
    <property type="entry name" value="Glyas_Fos-R_dOase_dom"/>
</dbReference>
<dbReference type="InterPro" id="IPR018146">
    <property type="entry name" value="Glyoxalase_1_CS"/>
</dbReference>
<gene>
    <name evidence="4" type="ORF">EI293_00805</name>
</gene>
<dbReference type="OrthoDB" id="192739at2"/>
<proteinExistence type="predicted"/>
<dbReference type="EMBL" id="RWIU01000001">
    <property type="protein sequence ID" value="RSK45742.1"/>
    <property type="molecule type" value="Genomic_DNA"/>
</dbReference>
<dbReference type="PANTHER" id="PTHR46142:SF10">
    <property type="entry name" value="OS01G0173600 PROTEIN"/>
    <property type="match status" value="1"/>
</dbReference>
<dbReference type="PANTHER" id="PTHR46142">
    <property type="match status" value="1"/>
</dbReference>
<feature type="chain" id="PRO_5019016500" evidence="2">
    <location>
        <begin position="24"/>
        <end position="151"/>
    </location>
</feature>
<reference evidence="4 5" key="1">
    <citation type="submission" date="2018-12" db="EMBL/GenBank/DDBJ databases">
        <authorList>
            <person name="Feng G."/>
            <person name="Zhu H."/>
        </authorList>
    </citation>
    <scope>NUCLEOTIDE SEQUENCE [LARGE SCALE GENOMIC DNA]</scope>
    <source>
        <strain evidence="4 5">LMG 26000</strain>
    </source>
</reference>
<dbReference type="Pfam" id="PF00903">
    <property type="entry name" value="Glyoxalase"/>
    <property type="match status" value="1"/>
</dbReference>
<dbReference type="GO" id="GO:0046872">
    <property type="term" value="F:metal ion binding"/>
    <property type="evidence" value="ECO:0007669"/>
    <property type="project" value="UniProtKB-KW"/>
</dbReference>
<feature type="signal peptide" evidence="2">
    <location>
        <begin position="1"/>
        <end position="23"/>
    </location>
</feature>
<feature type="domain" description="VOC" evidence="3">
    <location>
        <begin position="28"/>
        <end position="149"/>
    </location>
</feature>
<evidence type="ECO:0000313" key="5">
    <source>
        <dbReference type="Proteomes" id="UP000270291"/>
    </source>
</evidence>
<keyword evidence="1" id="KW-0479">Metal-binding</keyword>
<name>A0A428KH08_9BACT</name>
<keyword evidence="2" id="KW-0732">Signal</keyword>
<evidence type="ECO:0000313" key="4">
    <source>
        <dbReference type="EMBL" id="RSK45742.1"/>
    </source>
</evidence>
<dbReference type="AlphaFoldDB" id="A0A428KH08"/>
<dbReference type="InterPro" id="IPR029068">
    <property type="entry name" value="Glyas_Bleomycin-R_OHBP_Dase"/>
</dbReference>
<comment type="caution">
    <text evidence="4">The sequence shown here is derived from an EMBL/GenBank/DDBJ whole genome shotgun (WGS) entry which is preliminary data.</text>
</comment>
<evidence type="ECO:0000256" key="2">
    <source>
        <dbReference type="SAM" id="SignalP"/>
    </source>
</evidence>
<protein>
    <submittedName>
        <fullName evidence="4">VOC family protein</fullName>
    </submittedName>
</protein>
<sequence length="151" mass="17418">MAHTRMRKVVALAVVLTVGPAVAQLRPALNHIALYVYDLPKSTAFYRDVLGLRQIPEPFKDGRHVWFRMGPHSQLHLIQGAARVEDHAKDTHLAFRVKSLPKFMAHLNATTTRYRSWSGEEKQTTLRPDGVKQVYLQDPDNYWIEVNDDRF</sequence>
<dbReference type="PROSITE" id="PS51819">
    <property type="entry name" value="VOC"/>
    <property type="match status" value="1"/>
</dbReference>
<evidence type="ECO:0000256" key="1">
    <source>
        <dbReference type="ARBA" id="ARBA00022723"/>
    </source>
</evidence>
<dbReference type="Gene3D" id="3.10.180.10">
    <property type="entry name" value="2,3-Dihydroxybiphenyl 1,2-Dioxygenase, domain 1"/>
    <property type="match status" value="1"/>
</dbReference>
<dbReference type="Proteomes" id="UP000270291">
    <property type="component" value="Unassembled WGS sequence"/>
</dbReference>
<evidence type="ECO:0000259" key="3">
    <source>
        <dbReference type="PROSITE" id="PS51819"/>
    </source>
</evidence>